<keyword evidence="7" id="KW-0804">Transcription</keyword>
<feature type="region of interest" description="Disordered" evidence="9">
    <location>
        <begin position="265"/>
        <end position="284"/>
    </location>
</feature>
<keyword evidence="2" id="KW-0677">Repeat</keyword>
<evidence type="ECO:0000313" key="11">
    <source>
        <dbReference type="EnsemblPlants" id="Kaladp0072s0051.1.v1.1"/>
    </source>
</evidence>
<dbReference type="GO" id="GO:0005634">
    <property type="term" value="C:nucleus"/>
    <property type="evidence" value="ECO:0007669"/>
    <property type="project" value="TreeGrafter"/>
</dbReference>
<organism evidence="11 12">
    <name type="scientific">Kalanchoe fedtschenkoi</name>
    <name type="common">Lavender scallops</name>
    <name type="synonym">South American air plant</name>
    <dbReference type="NCBI Taxonomy" id="63787"/>
    <lineage>
        <taxon>Eukaryota</taxon>
        <taxon>Viridiplantae</taxon>
        <taxon>Streptophyta</taxon>
        <taxon>Embryophyta</taxon>
        <taxon>Tracheophyta</taxon>
        <taxon>Spermatophyta</taxon>
        <taxon>Magnoliopsida</taxon>
        <taxon>eudicotyledons</taxon>
        <taxon>Gunneridae</taxon>
        <taxon>Pentapetalae</taxon>
        <taxon>Saxifragales</taxon>
        <taxon>Crassulaceae</taxon>
        <taxon>Kalanchoe</taxon>
    </lineage>
</organism>
<keyword evidence="4" id="KW-0862">Zinc</keyword>
<dbReference type="InterPro" id="IPR055187">
    <property type="entry name" value="C2CH-3rd_BIRD-IDD"/>
</dbReference>
<dbReference type="FunFam" id="3.30.160.60:FF:000554">
    <property type="entry name" value="protein indeterminate-domain 12-like"/>
    <property type="match status" value="1"/>
</dbReference>
<keyword evidence="1" id="KW-0479">Metal-binding</keyword>
<keyword evidence="12" id="KW-1185">Reference proteome</keyword>
<accession>A0A7N0UMF0</accession>
<evidence type="ECO:0000256" key="2">
    <source>
        <dbReference type="ARBA" id="ARBA00022737"/>
    </source>
</evidence>
<dbReference type="SMART" id="SM00355">
    <property type="entry name" value="ZnF_C2H2"/>
    <property type="match status" value="3"/>
</dbReference>
<feature type="domain" description="C2H2-type" evidence="10">
    <location>
        <begin position="66"/>
        <end position="88"/>
    </location>
</feature>
<keyword evidence="3 8" id="KW-0863">Zinc-finger</keyword>
<dbReference type="GO" id="GO:0003700">
    <property type="term" value="F:DNA-binding transcription factor activity"/>
    <property type="evidence" value="ECO:0007669"/>
    <property type="project" value="TreeGrafter"/>
</dbReference>
<dbReference type="Pfam" id="PF22996">
    <property type="entry name" value="C2H2-2nd_BIRD-IDD"/>
    <property type="match status" value="1"/>
</dbReference>
<evidence type="ECO:0000256" key="1">
    <source>
        <dbReference type="ARBA" id="ARBA00022723"/>
    </source>
</evidence>
<dbReference type="Gramene" id="Kaladp0072s0051.1.v1.1">
    <property type="protein sequence ID" value="Kaladp0072s0051.1.v1.1"/>
    <property type="gene ID" value="Kaladp0072s0051.v1.1"/>
</dbReference>
<evidence type="ECO:0000256" key="6">
    <source>
        <dbReference type="ARBA" id="ARBA00023125"/>
    </source>
</evidence>
<dbReference type="PANTHER" id="PTHR10593:SF188">
    <property type="entry name" value="ZINC FINGER PROTEIN GAI-ASSOCIATED FACTOR 1"/>
    <property type="match status" value="1"/>
</dbReference>
<feature type="compositionally biased region" description="Low complexity" evidence="9">
    <location>
        <begin position="9"/>
        <end position="26"/>
    </location>
</feature>
<evidence type="ECO:0000256" key="8">
    <source>
        <dbReference type="PROSITE-ProRule" id="PRU00042"/>
    </source>
</evidence>
<dbReference type="SUPFAM" id="SSF57667">
    <property type="entry name" value="beta-beta-alpha zinc fingers"/>
    <property type="match status" value="1"/>
</dbReference>
<dbReference type="Gene3D" id="3.30.160.60">
    <property type="entry name" value="Classic Zinc Finger"/>
    <property type="match status" value="2"/>
</dbReference>
<protein>
    <recommendedName>
        <fullName evidence="10">C2H2-type domain-containing protein</fullName>
    </recommendedName>
</protein>
<dbReference type="InterPro" id="IPR055185">
    <property type="entry name" value="C2CH-4th_BIRD-IDD"/>
</dbReference>
<dbReference type="PANTHER" id="PTHR10593">
    <property type="entry name" value="SERINE/THREONINE-PROTEIN KINASE RIO"/>
    <property type="match status" value="1"/>
</dbReference>
<evidence type="ECO:0000256" key="7">
    <source>
        <dbReference type="ARBA" id="ARBA00023163"/>
    </source>
</evidence>
<feature type="compositionally biased region" description="Acidic residues" evidence="9">
    <location>
        <begin position="215"/>
        <end position="224"/>
    </location>
</feature>
<dbReference type="FunFam" id="3.30.160.60:FF:000131">
    <property type="entry name" value="protein indeterminate-domain 5, chloroplastic-like"/>
    <property type="match status" value="1"/>
</dbReference>
<feature type="region of interest" description="Disordered" evidence="9">
    <location>
        <begin position="205"/>
        <end position="244"/>
    </location>
</feature>
<dbReference type="GO" id="GO:0008270">
    <property type="term" value="F:zinc ion binding"/>
    <property type="evidence" value="ECO:0007669"/>
    <property type="project" value="UniProtKB-KW"/>
</dbReference>
<dbReference type="GO" id="GO:0003677">
    <property type="term" value="F:DNA binding"/>
    <property type="evidence" value="ECO:0007669"/>
    <property type="project" value="UniProtKB-KW"/>
</dbReference>
<dbReference type="EnsemblPlants" id="Kaladp0072s0051.1.v1.1">
    <property type="protein sequence ID" value="Kaladp0072s0051.1.v1.1"/>
    <property type="gene ID" value="Kaladp0072s0051.v1.1"/>
</dbReference>
<dbReference type="InterPro" id="IPR036236">
    <property type="entry name" value="Znf_C2H2_sf"/>
</dbReference>
<dbReference type="InterPro" id="IPR055186">
    <property type="entry name" value="C2H2-2nd_BIRD-IDD"/>
</dbReference>
<dbReference type="Proteomes" id="UP000594263">
    <property type="component" value="Unplaced"/>
</dbReference>
<keyword evidence="5" id="KW-0805">Transcription regulation</keyword>
<dbReference type="OMA" id="HQYAPSP"/>
<keyword evidence="6" id="KW-0238">DNA-binding</keyword>
<dbReference type="AlphaFoldDB" id="A0A7N0UMF0"/>
<dbReference type="InterPro" id="IPR013087">
    <property type="entry name" value="Znf_C2H2_type"/>
</dbReference>
<dbReference type="InterPro" id="IPR031140">
    <property type="entry name" value="IDD1-16"/>
</dbReference>
<evidence type="ECO:0000259" key="10">
    <source>
        <dbReference type="PROSITE" id="PS50157"/>
    </source>
</evidence>
<name>A0A7N0UMF0_KALFE</name>
<dbReference type="Pfam" id="PF22995">
    <property type="entry name" value="C2CH-3rd_BIRD-IDD"/>
    <property type="match status" value="1"/>
</dbReference>
<dbReference type="PROSITE" id="PS00028">
    <property type="entry name" value="ZINC_FINGER_C2H2_1"/>
    <property type="match status" value="1"/>
</dbReference>
<evidence type="ECO:0000256" key="5">
    <source>
        <dbReference type="ARBA" id="ARBA00023015"/>
    </source>
</evidence>
<dbReference type="Pfam" id="PF22992">
    <property type="entry name" value="C2CH-4th_BIRD-IDD"/>
    <property type="match status" value="1"/>
</dbReference>
<dbReference type="PROSITE" id="PS50157">
    <property type="entry name" value="ZINC_FINGER_C2H2_2"/>
    <property type="match status" value="1"/>
</dbReference>
<proteinExistence type="predicted"/>
<dbReference type="Pfam" id="PF00096">
    <property type="entry name" value="zf-C2H2"/>
    <property type="match status" value="1"/>
</dbReference>
<evidence type="ECO:0000256" key="9">
    <source>
        <dbReference type="SAM" id="MobiDB-lite"/>
    </source>
</evidence>
<sequence length="517" mass="55301">MPDDASPMAAASCEEASVSSSGTQAAQPPPPPSSGVKKRRSLPGMPDPDAEVVALSPKTLMATNRFVCEICSKGFQRDQNLQLHRRGHNLPWKLRQRTSKEVRKKVYVCPEAGCVHHDPTRALGDLTGIKKHFCRKHGEKKWKCEKCSKKYAVQSDWKAHSKVCGTKEYKCDCGTTFSRRDSFITHRAFCDVLTDERIRVARTQIPDKNVADNSNPDEEVEPEVEIPAVAPPSSPSAAPALNSSANLTGSVLPIQDSDLIWKESETPEELEDAQPPAATCVTESCSNSMNSNSHGNASTGIYGSLFAPLSTSASVPNETPGFANFVWDVATPDGITKLAPSMPTEPISLCLSTNHSSAIFRQTVEEPQSYLQQPVMSATALLQKAAQMGSSSSGSSLLRGLGVVTSLPSRSIQREVLGWNGMHIRSENTSFHASPRLGPEYDASSRFNDFMMGTSSIFEPKPTTLDFLGLGMSAGGGSTGGLSALLTSIEGGLDVSAAAASYGGSGEYPCKDIGRNS</sequence>
<feature type="compositionally biased region" description="Low complexity" evidence="9">
    <location>
        <begin position="235"/>
        <end position="244"/>
    </location>
</feature>
<evidence type="ECO:0000256" key="3">
    <source>
        <dbReference type="ARBA" id="ARBA00022771"/>
    </source>
</evidence>
<evidence type="ECO:0000256" key="4">
    <source>
        <dbReference type="ARBA" id="ARBA00022833"/>
    </source>
</evidence>
<reference evidence="11" key="1">
    <citation type="submission" date="2021-01" db="UniProtKB">
        <authorList>
            <consortium name="EnsemblPlants"/>
        </authorList>
    </citation>
    <scope>IDENTIFICATION</scope>
</reference>
<evidence type="ECO:0000313" key="12">
    <source>
        <dbReference type="Proteomes" id="UP000594263"/>
    </source>
</evidence>
<feature type="region of interest" description="Disordered" evidence="9">
    <location>
        <begin position="1"/>
        <end position="49"/>
    </location>
</feature>